<organism evidence="1 2">
    <name type="scientific">Coptis chinensis</name>
    <dbReference type="NCBI Taxonomy" id="261450"/>
    <lineage>
        <taxon>Eukaryota</taxon>
        <taxon>Viridiplantae</taxon>
        <taxon>Streptophyta</taxon>
        <taxon>Embryophyta</taxon>
        <taxon>Tracheophyta</taxon>
        <taxon>Spermatophyta</taxon>
        <taxon>Magnoliopsida</taxon>
        <taxon>Ranunculales</taxon>
        <taxon>Ranunculaceae</taxon>
        <taxon>Coptidoideae</taxon>
        <taxon>Coptis</taxon>
    </lineage>
</organism>
<comment type="caution">
    <text evidence="1">The sequence shown here is derived from an EMBL/GenBank/DDBJ whole genome shotgun (WGS) entry which is preliminary data.</text>
</comment>
<proteinExistence type="predicted"/>
<dbReference type="EMBL" id="JADFTS010000001">
    <property type="protein sequence ID" value="KAF9624181.1"/>
    <property type="molecule type" value="Genomic_DNA"/>
</dbReference>
<sequence>MSALLLYRLLQKAYSSVMATIMGEEAAKRRRQKTVAAQATTLKVSCVRMLSGEHDLTSSHDGCVKILSNTKLLEKKSSVAAIAVGAATTFRERGCFTEITSKSGLERVNVAHRYVKLLSLLRTSDPKTGRAITIGNARGSNDLFDSLRNIYLK</sequence>
<dbReference type="Proteomes" id="UP000631114">
    <property type="component" value="Unassembled WGS sequence"/>
</dbReference>
<dbReference type="AlphaFoldDB" id="A0A835IU71"/>
<gene>
    <name evidence="1" type="ORF">IFM89_008119</name>
</gene>
<accession>A0A835IU71</accession>
<keyword evidence="2" id="KW-1185">Reference proteome</keyword>
<protein>
    <submittedName>
        <fullName evidence="1">Uncharacterized protein</fullName>
    </submittedName>
</protein>
<name>A0A835IU71_9MAGN</name>
<reference evidence="1 2" key="1">
    <citation type="submission" date="2020-10" db="EMBL/GenBank/DDBJ databases">
        <title>The Coptis chinensis genome and diversification of protoberbering-type alkaloids.</title>
        <authorList>
            <person name="Wang B."/>
            <person name="Shu S."/>
            <person name="Song C."/>
            <person name="Liu Y."/>
        </authorList>
    </citation>
    <scope>NUCLEOTIDE SEQUENCE [LARGE SCALE GENOMIC DNA]</scope>
    <source>
        <strain evidence="1">HL-2020</strain>
        <tissue evidence="1">Leaf</tissue>
    </source>
</reference>
<evidence type="ECO:0000313" key="2">
    <source>
        <dbReference type="Proteomes" id="UP000631114"/>
    </source>
</evidence>
<evidence type="ECO:0000313" key="1">
    <source>
        <dbReference type="EMBL" id="KAF9624181.1"/>
    </source>
</evidence>